<feature type="transmembrane region" description="Helical" evidence="1">
    <location>
        <begin position="48"/>
        <end position="66"/>
    </location>
</feature>
<dbReference type="AlphaFoldDB" id="A0A429ZVB0"/>
<keyword evidence="1" id="KW-1133">Transmembrane helix</keyword>
<feature type="transmembrane region" description="Helical" evidence="1">
    <location>
        <begin position="20"/>
        <end position="36"/>
    </location>
</feature>
<dbReference type="EMBL" id="NGJS01000016">
    <property type="protein sequence ID" value="RST97631.1"/>
    <property type="molecule type" value="Genomic_DNA"/>
</dbReference>
<evidence type="ECO:0000256" key="1">
    <source>
        <dbReference type="SAM" id="Phobius"/>
    </source>
</evidence>
<reference evidence="2 3" key="1">
    <citation type="submission" date="2017-05" db="EMBL/GenBank/DDBJ databases">
        <title>Vagococcus spp. assemblies.</title>
        <authorList>
            <person name="Gulvik C.A."/>
        </authorList>
    </citation>
    <scope>NUCLEOTIDE SEQUENCE [LARGE SCALE GENOMIC DNA]</scope>
    <source>
        <strain evidence="2 3">SS1995</strain>
    </source>
</reference>
<dbReference type="Pfam" id="PF11694">
    <property type="entry name" value="DUF3290"/>
    <property type="match status" value="1"/>
</dbReference>
<keyword evidence="3" id="KW-1185">Reference proteome</keyword>
<accession>A0A429ZVB0</accession>
<dbReference type="OrthoDB" id="3191971at2"/>
<keyword evidence="1" id="KW-0472">Membrane</keyword>
<proteinExistence type="predicted"/>
<sequence>MDFYSYSFFVHQSQHTNVTKYIIFIVLLILLLLLILKQFRTLEKMKYRDLVILLSLTIIFFVGIQVNDYEVGKLNQNNSSQMVGFLDKLAKNQHVKAIDLAVNSQSIRDEMIVKIGDDYYQVEMNPDLSSYKLEETFLIQDKVNVIIEGD</sequence>
<dbReference type="InterPro" id="IPR021707">
    <property type="entry name" value="DUF3290"/>
</dbReference>
<protein>
    <recommendedName>
        <fullName evidence="4">DUF3290 domain-containing protein</fullName>
    </recommendedName>
</protein>
<comment type="caution">
    <text evidence="2">The sequence shown here is derived from an EMBL/GenBank/DDBJ whole genome shotgun (WGS) entry which is preliminary data.</text>
</comment>
<keyword evidence="1" id="KW-0812">Transmembrane</keyword>
<organism evidence="2 3">
    <name type="scientific">Vagococcus vulneris</name>
    <dbReference type="NCBI Taxonomy" id="1977869"/>
    <lineage>
        <taxon>Bacteria</taxon>
        <taxon>Bacillati</taxon>
        <taxon>Bacillota</taxon>
        <taxon>Bacilli</taxon>
        <taxon>Lactobacillales</taxon>
        <taxon>Enterococcaceae</taxon>
        <taxon>Vagococcus</taxon>
    </lineage>
</organism>
<evidence type="ECO:0000313" key="3">
    <source>
        <dbReference type="Proteomes" id="UP000287857"/>
    </source>
</evidence>
<name>A0A429ZVB0_9ENTE</name>
<dbReference type="RefSeq" id="WP_125984550.1">
    <property type="nucleotide sequence ID" value="NZ_NGJS01000016.1"/>
</dbReference>
<gene>
    <name evidence="2" type="ORF">CBF37_09675</name>
</gene>
<evidence type="ECO:0000313" key="2">
    <source>
        <dbReference type="EMBL" id="RST97631.1"/>
    </source>
</evidence>
<evidence type="ECO:0008006" key="4">
    <source>
        <dbReference type="Google" id="ProtNLM"/>
    </source>
</evidence>
<dbReference type="Proteomes" id="UP000287857">
    <property type="component" value="Unassembled WGS sequence"/>
</dbReference>